<accession>A0A7S4W0L1</accession>
<gene>
    <name evidence="1" type="ORF">AMON00008_LOCUS43760</name>
</gene>
<dbReference type="EMBL" id="HBNR01062089">
    <property type="protein sequence ID" value="CAE4631852.1"/>
    <property type="molecule type" value="Transcribed_RNA"/>
</dbReference>
<protein>
    <submittedName>
        <fullName evidence="1">Uncharacterized protein</fullName>
    </submittedName>
</protein>
<reference evidence="1" key="1">
    <citation type="submission" date="2021-01" db="EMBL/GenBank/DDBJ databases">
        <authorList>
            <person name="Corre E."/>
            <person name="Pelletier E."/>
            <person name="Niang G."/>
            <person name="Scheremetjew M."/>
            <person name="Finn R."/>
            <person name="Kale V."/>
            <person name="Holt S."/>
            <person name="Cochrane G."/>
            <person name="Meng A."/>
            <person name="Brown T."/>
            <person name="Cohen L."/>
        </authorList>
    </citation>
    <scope>NUCLEOTIDE SEQUENCE</scope>
    <source>
        <strain evidence="1">CCMP3105</strain>
    </source>
</reference>
<dbReference type="AlphaFoldDB" id="A0A7S4W0L1"/>
<organism evidence="1">
    <name type="scientific">Alexandrium monilatum</name>
    <dbReference type="NCBI Taxonomy" id="311494"/>
    <lineage>
        <taxon>Eukaryota</taxon>
        <taxon>Sar</taxon>
        <taxon>Alveolata</taxon>
        <taxon>Dinophyceae</taxon>
        <taxon>Gonyaulacales</taxon>
        <taxon>Pyrocystaceae</taxon>
        <taxon>Alexandrium</taxon>
    </lineage>
</organism>
<sequence>MESNVRCDFEHTAEITAVEDQARLGYECEAVEAAAVWHVDTESACENASRTAARDGHCAVVMRTAGSSQPAVDGTDAAMANSEYALNRAVVDFRPARHIGHKFCETEAAIQIMGLHDPTDVDELTALHMVICEFLRYAVMVGYLETVADDEEDCYALHRLRARWR</sequence>
<name>A0A7S4W0L1_9DINO</name>
<evidence type="ECO:0000313" key="1">
    <source>
        <dbReference type="EMBL" id="CAE4631852.1"/>
    </source>
</evidence>
<proteinExistence type="predicted"/>